<dbReference type="NCBIfam" id="TIGR00654">
    <property type="entry name" value="PhzF_family"/>
    <property type="match status" value="1"/>
</dbReference>
<dbReference type="Proteomes" id="UP001319865">
    <property type="component" value="Chromosome"/>
</dbReference>
<sequence>MKLELYQIDAFTNQIFGGNPACVVPLQEWLPDTILLQIAKENAVAETAFFIPKDNQFQLRWFTPDIEMDLCGHATLATAHALKTILNHKENSIVFETLSGDLTVTIEGEFYTLDFPSRMPIPAELPQIISQSLSIQPKEVLKSRDYVLVFESEEDIKNIHINRSIIDQINLDPGGLIITAKGTNSDFVSRFFTPQSTHFEDPVTGSAHCSLIPYWAKELNKTNLEAFQLSDRVGHLYCEYHGNRVKISGQAKTYSVGHFWID</sequence>
<evidence type="ECO:0000313" key="3">
    <source>
        <dbReference type="EMBL" id="BDB53597.1"/>
    </source>
</evidence>
<proteinExistence type="inferred from homology"/>
<evidence type="ECO:0000256" key="2">
    <source>
        <dbReference type="ARBA" id="ARBA00023235"/>
    </source>
</evidence>
<evidence type="ECO:0008006" key="5">
    <source>
        <dbReference type="Google" id="ProtNLM"/>
    </source>
</evidence>
<gene>
    <name evidence="3" type="ORF">GENT11_19090</name>
</gene>
<keyword evidence="2" id="KW-0413">Isomerase</keyword>
<reference evidence="3 4" key="2">
    <citation type="journal article" date="2022" name="Microorganisms">
        <title>Complete Genome Sequences of Two Flavobacterium ammonificans Strains and a Flavobacterium ammoniigenes Strain of Ammonifying Bacterioplankton Isolated from Surface River Water.</title>
        <authorList>
            <person name="Suda W."/>
            <person name="Ogata Y."/>
            <person name="Shindo C."/>
            <person name="Watanabe K."/>
        </authorList>
    </citation>
    <scope>NUCLEOTIDE SEQUENCE [LARGE SCALE GENOMIC DNA]</scope>
    <source>
        <strain evidence="3 4">GENT11</strain>
    </source>
</reference>
<reference evidence="3 4" key="1">
    <citation type="journal article" date="2022" name="Int. J. Syst. Evol. Microbiol.">
        <title>Flavobacterium ammonificans sp. nov. and Flavobacterium ammoniigenes sp. nov., ammonifying bacteria isolated from surface river water.</title>
        <authorList>
            <person name="Watanabe K."/>
            <person name="Kitamura T."/>
            <person name="Ogata Y."/>
            <person name="Shindo C."/>
            <person name="Suda W."/>
        </authorList>
    </citation>
    <scope>NUCLEOTIDE SEQUENCE [LARGE SCALE GENOMIC DNA]</scope>
    <source>
        <strain evidence="3 4">GENT11</strain>
    </source>
</reference>
<evidence type="ECO:0000256" key="1">
    <source>
        <dbReference type="ARBA" id="ARBA00008270"/>
    </source>
</evidence>
<dbReference type="PANTHER" id="PTHR13774:SF17">
    <property type="entry name" value="PHENAZINE BIOSYNTHESIS-LIKE DOMAIN-CONTAINING PROTEIN"/>
    <property type="match status" value="1"/>
</dbReference>
<accession>A0ABM7V1A8</accession>
<dbReference type="Gene3D" id="3.10.310.10">
    <property type="entry name" value="Diaminopimelate Epimerase, Chain A, domain 1"/>
    <property type="match status" value="2"/>
</dbReference>
<dbReference type="RefSeq" id="WP_229329911.1">
    <property type="nucleotide sequence ID" value="NZ_AP025183.1"/>
</dbReference>
<dbReference type="InterPro" id="IPR003719">
    <property type="entry name" value="Phenazine_PhzF-like"/>
</dbReference>
<organism evidence="3 4">
    <name type="scientific">Flavobacterium ammonificans</name>
    <dbReference type="NCBI Taxonomy" id="1751056"/>
    <lineage>
        <taxon>Bacteria</taxon>
        <taxon>Pseudomonadati</taxon>
        <taxon>Bacteroidota</taxon>
        <taxon>Flavobacteriia</taxon>
        <taxon>Flavobacteriales</taxon>
        <taxon>Flavobacteriaceae</taxon>
        <taxon>Flavobacterium</taxon>
    </lineage>
</organism>
<protein>
    <recommendedName>
        <fullName evidence="5">PhzF family phenazine biosynthesis protein</fullName>
    </recommendedName>
</protein>
<comment type="similarity">
    <text evidence="1">Belongs to the PhzF family.</text>
</comment>
<dbReference type="Pfam" id="PF02567">
    <property type="entry name" value="PhzC-PhzF"/>
    <property type="match status" value="1"/>
</dbReference>
<name>A0ABM7V1A8_9FLAO</name>
<dbReference type="SUPFAM" id="SSF54506">
    <property type="entry name" value="Diaminopimelate epimerase-like"/>
    <property type="match status" value="1"/>
</dbReference>
<dbReference type="PANTHER" id="PTHR13774">
    <property type="entry name" value="PHENAZINE BIOSYNTHESIS PROTEIN"/>
    <property type="match status" value="1"/>
</dbReference>
<evidence type="ECO:0000313" key="4">
    <source>
        <dbReference type="Proteomes" id="UP001319865"/>
    </source>
</evidence>
<keyword evidence="4" id="KW-1185">Reference proteome</keyword>
<dbReference type="EMBL" id="AP025183">
    <property type="protein sequence ID" value="BDB53597.1"/>
    <property type="molecule type" value="Genomic_DNA"/>
</dbReference>
<dbReference type="PIRSF" id="PIRSF016184">
    <property type="entry name" value="PhzC_PhzF"/>
    <property type="match status" value="1"/>
</dbReference>